<reference evidence="1" key="3">
    <citation type="submission" date="2020-10" db="EMBL/GenBank/DDBJ databases">
        <authorList>
            <person name="Sedaghatjoo S."/>
        </authorList>
    </citation>
    <scope>NUCLEOTIDE SEQUENCE</scope>
    <source>
        <strain evidence="1">AZH3</strain>
    </source>
</reference>
<comment type="caution">
    <text evidence="2">The sequence shown here is derived from an EMBL/GenBank/DDBJ whole genome shotgun (WGS) entry which is preliminary data.</text>
</comment>
<keyword evidence="4" id="KW-1185">Reference proteome</keyword>
<name>A0A177VDW5_9BASI</name>
<evidence type="ECO:0000313" key="4">
    <source>
        <dbReference type="Proteomes" id="UP000836402"/>
    </source>
</evidence>
<proteinExistence type="predicted"/>
<evidence type="ECO:0000313" key="3">
    <source>
        <dbReference type="Proteomes" id="UP000077671"/>
    </source>
</evidence>
<evidence type="ECO:0000313" key="1">
    <source>
        <dbReference type="EMBL" id="CAD6955365.1"/>
    </source>
</evidence>
<evidence type="ECO:0000313" key="2">
    <source>
        <dbReference type="EMBL" id="KAE8264801.1"/>
    </source>
</evidence>
<dbReference type="AlphaFoldDB" id="A0A177VDW5"/>
<reference evidence="2" key="2">
    <citation type="journal article" date="2019" name="IMA Fungus">
        <title>Genome sequencing and comparison of five Tilletia species to identify candidate genes for the detection of regulated species infecting wheat.</title>
        <authorList>
            <person name="Nguyen H.D.T."/>
            <person name="Sultana T."/>
            <person name="Kesanakurti P."/>
            <person name="Hambleton S."/>
        </authorList>
    </citation>
    <scope>NUCLEOTIDE SEQUENCE</scope>
    <source>
        <strain evidence="2">DAOMC 238032</strain>
    </source>
</reference>
<gene>
    <name evidence="2" type="ORF">A4X03_0g691</name>
    <name evidence="1" type="ORF">JKIAZH3_G7301</name>
</gene>
<organism evidence="2 3">
    <name type="scientific">Tilletia caries</name>
    <name type="common">wheat bunt fungus</name>
    <dbReference type="NCBI Taxonomy" id="13290"/>
    <lineage>
        <taxon>Eukaryota</taxon>
        <taxon>Fungi</taxon>
        <taxon>Dikarya</taxon>
        <taxon>Basidiomycota</taxon>
        <taxon>Ustilaginomycotina</taxon>
        <taxon>Exobasidiomycetes</taxon>
        <taxon>Tilletiales</taxon>
        <taxon>Tilletiaceae</taxon>
        <taxon>Tilletia</taxon>
    </lineage>
</organism>
<dbReference type="Proteomes" id="UP000836402">
    <property type="component" value="Unassembled WGS sequence"/>
</dbReference>
<accession>A0A177VDW5</accession>
<dbReference type="EMBL" id="LWDD02000045">
    <property type="protein sequence ID" value="KAE8264801.1"/>
    <property type="molecule type" value="Genomic_DNA"/>
</dbReference>
<protein>
    <submittedName>
        <fullName evidence="2">Uncharacterized protein</fullName>
    </submittedName>
</protein>
<sequence length="229" mass="25060">MLDVECDGPGVIQHALELKSQDGILKPRSLRNDPNIDSFQLELSAHAQSVVSTFRAATTGADDVKFSIAIVAAALITGVAADNCLHDDVLYDVVQIQNSVTRLSQMLKTVDGTSINGFLQAQDAVQDLSLYMFRATADIQSTTTDLKDRTIISILTKAYPDLVAATDKLVAIKPNLKKLEYKGNNVGSLVKGDISELTWKTMRFTIALVAKVPDKDHRRHLRLGMKHEA</sequence>
<dbReference type="Proteomes" id="UP000077671">
    <property type="component" value="Unassembled WGS sequence"/>
</dbReference>
<reference evidence="2" key="1">
    <citation type="submission" date="2016-04" db="EMBL/GenBank/DDBJ databases">
        <authorList>
            <person name="Nguyen H.D."/>
            <person name="Kesanakurti P."/>
            <person name="Cullis J."/>
            <person name="Levesque C.A."/>
            <person name="Hambleton S."/>
        </authorList>
    </citation>
    <scope>NUCLEOTIDE SEQUENCE</scope>
    <source>
        <strain evidence="2">DAOMC 238032</strain>
    </source>
</reference>
<dbReference type="EMBL" id="CAJHJG010006184">
    <property type="protein sequence ID" value="CAD6955365.1"/>
    <property type="molecule type" value="Genomic_DNA"/>
</dbReference>